<dbReference type="InterPro" id="IPR047641">
    <property type="entry name" value="ABC_transpr_MalK/UgpC-like"/>
</dbReference>
<dbReference type="GO" id="GO:0016887">
    <property type="term" value="F:ATP hydrolysis activity"/>
    <property type="evidence" value="ECO:0007669"/>
    <property type="project" value="InterPro"/>
</dbReference>
<dbReference type="Gene3D" id="2.40.50.100">
    <property type="match status" value="1"/>
</dbReference>
<reference evidence="8" key="1">
    <citation type="journal article" date="2015" name="Nature">
        <title>Complex archaea that bridge the gap between prokaryotes and eukaryotes.</title>
        <authorList>
            <person name="Spang A."/>
            <person name="Saw J.H."/>
            <person name="Jorgensen S.L."/>
            <person name="Zaremba-Niedzwiedzka K."/>
            <person name="Martijn J."/>
            <person name="Lind A.E."/>
            <person name="van Eijk R."/>
            <person name="Schleper C."/>
            <person name="Guy L."/>
            <person name="Ettema T.J."/>
        </authorList>
    </citation>
    <scope>NUCLEOTIDE SEQUENCE</scope>
</reference>
<accession>A0A0F8W052</accession>
<evidence type="ECO:0000256" key="4">
    <source>
        <dbReference type="ARBA" id="ARBA00022840"/>
    </source>
</evidence>
<dbReference type="SUPFAM" id="SSF52540">
    <property type="entry name" value="P-loop containing nucleoside triphosphate hydrolases"/>
    <property type="match status" value="1"/>
</dbReference>
<dbReference type="GO" id="GO:0005524">
    <property type="term" value="F:ATP binding"/>
    <property type="evidence" value="ECO:0007669"/>
    <property type="project" value="UniProtKB-KW"/>
</dbReference>
<dbReference type="AlphaFoldDB" id="A0A0F8W052"/>
<keyword evidence="1" id="KW-0813">Transport</keyword>
<evidence type="ECO:0000256" key="6">
    <source>
        <dbReference type="ARBA" id="ARBA00023136"/>
    </source>
</evidence>
<dbReference type="GO" id="GO:0055052">
    <property type="term" value="C:ATP-binding cassette (ABC) transporter complex, substrate-binding subunit-containing"/>
    <property type="evidence" value="ECO:0007669"/>
    <property type="project" value="TreeGrafter"/>
</dbReference>
<dbReference type="EMBL" id="LAZR01068237">
    <property type="protein sequence ID" value="KKK50017.1"/>
    <property type="molecule type" value="Genomic_DNA"/>
</dbReference>
<dbReference type="Pfam" id="PF17912">
    <property type="entry name" value="OB_MalK"/>
    <property type="match status" value="1"/>
</dbReference>
<evidence type="ECO:0000256" key="3">
    <source>
        <dbReference type="ARBA" id="ARBA00022741"/>
    </source>
</evidence>
<dbReference type="InterPro" id="IPR027417">
    <property type="entry name" value="P-loop_NTPase"/>
</dbReference>
<organism evidence="8">
    <name type="scientific">marine sediment metagenome</name>
    <dbReference type="NCBI Taxonomy" id="412755"/>
    <lineage>
        <taxon>unclassified sequences</taxon>
        <taxon>metagenomes</taxon>
        <taxon>ecological metagenomes</taxon>
    </lineage>
</organism>
<evidence type="ECO:0000256" key="5">
    <source>
        <dbReference type="ARBA" id="ARBA00022967"/>
    </source>
</evidence>
<keyword evidence="2" id="KW-1003">Cell membrane</keyword>
<dbReference type="PANTHER" id="PTHR43875:SF15">
    <property type="entry name" value="TREHALOSE IMPORT ATP-BINDING PROTEIN SUGC"/>
    <property type="match status" value="1"/>
</dbReference>
<dbReference type="Pfam" id="PF00005">
    <property type="entry name" value="ABC_tran"/>
    <property type="match status" value="1"/>
</dbReference>
<dbReference type="InterPro" id="IPR003439">
    <property type="entry name" value="ABC_transporter-like_ATP-bd"/>
</dbReference>
<dbReference type="InterPro" id="IPR008995">
    <property type="entry name" value="Mo/tungstate-bd_C_term_dom"/>
</dbReference>
<evidence type="ECO:0000256" key="1">
    <source>
        <dbReference type="ARBA" id="ARBA00022448"/>
    </source>
</evidence>
<keyword evidence="3" id="KW-0547">Nucleotide-binding</keyword>
<dbReference type="Gene3D" id="3.40.50.300">
    <property type="entry name" value="P-loop containing nucleotide triphosphate hydrolases"/>
    <property type="match status" value="1"/>
</dbReference>
<keyword evidence="6" id="KW-0472">Membrane</keyword>
<protein>
    <recommendedName>
        <fullName evidence="7">ABC transporter domain-containing protein</fullName>
    </recommendedName>
</protein>
<proteinExistence type="predicted"/>
<dbReference type="PROSITE" id="PS00211">
    <property type="entry name" value="ABC_TRANSPORTER_1"/>
    <property type="match status" value="1"/>
</dbReference>
<evidence type="ECO:0000256" key="2">
    <source>
        <dbReference type="ARBA" id="ARBA00022475"/>
    </source>
</evidence>
<dbReference type="GO" id="GO:0022857">
    <property type="term" value="F:transmembrane transporter activity"/>
    <property type="evidence" value="ECO:0007669"/>
    <property type="project" value="UniProtKB-ARBA"/>
</dbReference>
<dbReference type="FunFam" id="3.40.50.300:FF:000042">
    <property type="entry name" value="Maltose/maltodextrin ABC transporter, ATP-binding protein"/>
    <property type="match status" value="1"/>
</dbReference>
<dbReference type="Gene3D" id="2.40.50.140">
    <property type="entry name" value="Nucleic acid-binding proteins"/>
    <property type="match status" value="1"/>
</dbReference>
<evidence type="ECO:0000259" key="7">
    <source>
        <dbReference type="PROSITE" id="PS50893"/>
    </source>
</evidence>
<gene>
    <name evidence="8" type="ORF">LCGC14_3129230</name>
</gene>
<dbReference type="PANTHER" id="PTHR43875">
    <property type="entry name" value="MALTODEXTRIN IMPORT ATP-BINDING PROTEIN MSMX"/>
    <property type="match status" value="1"/>
</dbReference>
<evidence type="ECO:0000313" key="8">
    <source>
        <dbReference type="EMBL" id="KKK50017.1"/>
    </source>
</evidence>
<dbReference type="PROSITE" id="PS50893">
    <property type="entry name" value="ABC_TRANSPORTER_2"/>
    <property type="match status" value="1"/>
</dbReference>
<comment type="caution">
    <text evidence="8">The sequence shown here is derived from an EMBL/GenBank/DDBJ whole genome shotgun (WGS) entry which is preliminary data.</text>
</comment>
<feature type="non-terminal residue" evidence="8">
    <location>
        <position position="1"/>
    </location>
</feature>
<dbReference type="InterPro" id="IPR017871">
    <property type="entry name" value="ABC_transporter-like_CS"/>
</dbReference>
<keyword evidence="4" id="KW-0067">ATP-binding</keyword>
<dbReference type="InterPro" id="IPR012340">
    <property type="entry name" value="NA-bd_OB-fold"/>
</dbReference>
<dbReference type="SUPFAM" id="SSF50331">
    <property type="entry name" value="MOP-like"/>
    <property type="match status" value="1"/>
</dbReference>
<name>A0A0F8W052_9ZZZZ</name>
<keyword evidence="5" id="KW-1278">Translocase</keyword>
<dbReference type="InterPro" id="IPR040582">
    <property type="entry name" value="OB_MalK-like"/>
</dbReference>
<sequence length="332" mass="35997">CGKTTTLRLIAGLEMANSGSIFIGDEDVTRLAATERDVSMVFQSYALYPTMNVSENIAFPLRVRKVGSREIQRRVEETAALLDIGKLLRRRPRELSGGERQRVALGRAIIREPKVFLLDEPLSNLDANLRMQTRQELKRLHGLLGATFIYVTHDQDDALAMGDQVAVLSQGRLEQYADTSEVYNAPANRFVASFIGRPPMNFFQGEVAREEGGVAFRNADMSLPLPAAMQVDSVAGEVTLGIRPEAVTLCPQGQSGSGLAGTVSVVTVIQPNVYVTVQVGAHAIMVRLPDGVGWPRPGETAELEVDGDKLHLFDAKSGERLGTAGRAAPSDI</sequence>
<feature type="domain" description="ABC transporter" evidence="7">
    <location>
        <begin position="1"/>
        <end position="195"/>
    </location>
</feature>